<proteinExistence type="predicted"/>
<name>A0A3N4IDK0_ASCIM</name>
<accession>A0A3N4IDK0</accession>
<protein>
    <submittedName>
        <fullName evidence="1">Uncharacterized protein</fullName>
    </submittedName>
</protein>
<reference evidence="1 2" key="1">
    <citation type="journal article" date="2018" name="Nat. Ecol. Evol.">
        <title>Pezizomycetes genomes reveal the molecular basis of ectomycorrhizal truffle lifestyle.</title>
        <authorList>
            <person name="Murat C."/>
            <person name="Payen T."/>
            <person name="Noel B."/>
            <person name="Kuo A."/>
            <person name="Morin E."/>
            <person name="Chen J."/>
            <person name="Kohler A."/>
            <person name="Krizsan K."/>
            <person name="Balestrini R."/>
            <person name="Da Silva C."/>
            <person name="Montanini B."/>
            <person name="Hainaut M."/>
            <person name="Levati E."/>
            <person name="Barry K.W."/>
            <person name="Belfiori B."/>
            <person name="Cichocki N."/>
            <person name="Clum A."/>
            <person name="Dockter R.B."/>
            <person name="Fauchery L."/>
            <person name="Guy J."/>
            <person name="Iotti M."/>
            <person name="Le Tacon F."/>
            <person name="Lindquist E.A."/>
            <person name="Lipzen A."/>
            <person name="Malagnac F."/>
            <person name="Mello A."/>
            <person name="Molinier V."/>
            <person name="Miyauchi S."/>
            <person name="Poulain J."/>
            <person name="Riccioni C."/>
            <person name="Rubini A."/>
            <person name="Sitrit Y."/>
            <person name="Splivallo R."/>
            <person name="Traeger S."/>
            <person name="Wang M."/>
            <person name="Zifcakova L."/>
            <person name="Wipf D."/>
            <person name="Zambonelli A."/>
            <person name="Paolocci F."/>
            <person name="Nowrousian M."/>
            <person name="Ottonello S."/>
            <person name="Baldrian P."/>
            <person name="Spatafora J.W."/>
            <person name="Henrissat B."/>
            <person name="Nagy L.G."/>
            <person name="Aury J.M."/>
            <person name="Wincker P."/>
            <person name="Grigoriev I.V."/>
            <person name="Bonfante P."/>
            <person name="Martin F.M."/>
        </authorList>
    </citation>
    <scope>NUCLEOTIDE SEQUENCE [LARGE SCALE GENOMIC DNA]</scope>
    <source>
        <strain evidence="1 2">RN42</strain>
    </source>
</reference>
<sequence length="52" mass="6409">MKINRFVNGTYFHNQSTHDEIKDSLFMACLIYWKEEEAKKIYLEKFANYIMR</sequence>
<gene>
    <name evidence="1" type="ORF">BJ508DRAFT_414265</name>
</gene>
<dbReference type="AlphaFoldDB" id="A0A3N4IDK0"/>
<dbReference type="EMBL" id="ML119673">
    <property type="protein sequence ID" value="RPA82220.1"/>
    <property type="molecule type" value="Genomic_DNA"/>
</dbReference>
<keyword evidence="2" id="KW-1185">Reference proteome</keyword>
<dbReference type="Proteomes" id="UP000275078">
    <property type="component" value="Unassembled WGS sequence"/>
</dbReference>
<evidence type="ECO:0000313" key="2">
    <source>
        <dbReference type="Proteomes" id="UP000275078"/>
    </source>
</evidence>
<evidence type="ECO:0000313" key="1">
    <source>
        <dbReference type="EMBL" id="RPA82220.1"/>
    </source>
</evidence>
<organism evidence="1 2">
    <name type="scientific">Ascobolus immersus RN42</name>
    <dbReference type="NCBI Taxonomy" id="1160509"/>
    <lineage>
        <taxon>Eukaryota</taxon>
        <taxon>Fungi</taxon>
        <taxon>Dikarya</taxon>
        <taxon>Ascomycota</taxon>
        <taxon>Pezizomycotina</taxon>
        <taxon>Pezizomycetes</taxon>
        <taxon>Pezizales</taxon>
        <taxon>Ascobolaceae</taxon>
        <taxon>Ascobolus</taxon>
    </lineage>
</organism>